<sequence>MFLVGPRMSVKGGAGKNLAHLLNCASFLRKITNTPLSHRDRSDRQDLAESRLDFGKKLSLRIEKEEKEMRGIHDSVETVNAAATVFVSAESWAQQVTVPVSRHTPFLCFLFLCSAFPTWLFILFCV</sequence>
<organism evidence="2 3">
    <name type="scientific">Ensete ventricosum</name>
    <name type="common">Abyssinian banana</name>
    <name type="synonym">Musa ensete</name>
    <dbReference type="NCBI Taxonomy" id="4639"/>
    <lineage>
        <taxon>Eukaryota</taxon>
        <taxon>Viridiplantae</taxon>
        <taxon>Streptophyta</taxon>
        <taxon>Embryophyta</taxon>
        <taxon>Tracheophyta</taxon>
        <taxon>Spermatophyta</taxon>
        <taxon>Magnoliopsida</taxon>
        <taxon>Liliopsida</taxon>
        <taxon>Zingiberales</taxon>
        <taxon>Musaceae</taxon>
        <taxon>Ensete</taxon>
    </lineage>
</organism>
<keyword evidence="1" id="KW-0812">Transmembrane</keyword>
<protein>
    <submittedName>
        <fullName evidence="2">Uncharacterized protein</fullName>
    </submittedName>
</protein>
<evidence type="ECO:0000256" key="1">
    <source>
        <dbReference type="SAM" id="Phobius"/>
    </source>
</evidence>
<evidence type="ECO:0000313" key="2">
    <source>
        <dbReference type="EMBL" id="RRT78654.1"/>
    </source>
</evidence>
<gene>
    <name evidence="2" type="ORF">B296_00006154</name>
</gene>
<dbReference type="Proteomes" id="UP000287651">
    <property type="component" value="Unassembled WGS sequence"/>
</dbReference>
<comment type="caution">
    <text evidence="2">The sequence shown here is derived from an EMBL/GenBank/DDBJ whole genome shotgun (WGS) entry which is preliminary data.</text>
</comment>
<proteinExistence type="predicted"/>
<name>A0A427AQX9_ENSVE</name>
<evidence type="ECO:0000313" key="3">
    <source>
        <dbReference type="Proteomes" id="UP000287651"/>
    </source>
</evidence>
<dbReference type="EMBL" id="AMZH03001620">
    <property type="protein sequence ID" value="RRT78654.1"/>
    <property type="molecule type" value="Genomic_DNA"/>
</dbReference>
<feature type="transmembrane region" description="Helical" evidence="1">
    <location>
        <begin position="106"/>
        <end position="124"/>
    </location>
</feature>
<accession>A0A427AQX9</accession>
<dbReference type="AlphaFoldDB" id="A0A427AQX9"/>
<reference evidence="2 3" key="1">
    <citation type="journal article" date="2014" name="Agronomy (Basel)">
        <title>A Draft Genome Sequence for Ensete ventricosum, the Drought-Tolerant Tree Against Hunger.</title>
        <authorList>
            <person name="Harrison J."/>
            <person name="Moore K.A."/>
            <person name="Paszkiewicz K."/>
            <person name="Jones T."/>
            <person name="Grant M."/>
            <person name="Ambacheew D."/>
            <person name="Muzemil S."/>
            <person name="Studholme D.J."/>
        </authorList>
    </citation>
    <scope>NUCLEOTIDE SEQUENCE [LARGE SCALE GENOMIC DNA]</scope>
</reference>
<keyword evidence="1" id="KW-0472">Membrane</keyword>
<keyword evidence="1" id="KW-1133">Transmembrane helix</keyword>